<organism evidence="1 2">
    <name type="scientific">Polaribacter ponticola</name>
    <dbReference type="NCBI Taxonomy" id="2978475"/>
    <lineage>
        <taxon>Bacteria</taxon>
        <taxon>Pseudomonadati</taxon>
        <taxon>Bacteroidota</taxon>
        <taxon>Flavobacteriia</taxon>
        <taxon>Flavobacteriales</taxon>
        <taxon>Flavobacteriaceae</taxon>
    </lineage>
</organism>
<name>A0ABT5S745_9FLAO</name>
<dbReference type="SUPFAM" id="SSF109604">
    <property type="entry name" value="HD-domain/PDEase-like"/>
    <property type="match status" value="1"/>
</dbReference>
<evidence type="ECO:0008006" key="3">
    <source>
        <dbReference type="Google" id="ProtNLM"/>
    </source>
</evidence>
<dbReference type="Gene3D" id="1.10.3210.10">
    <property type="entry name" value="Hypothetical protein af1432"/>
    <property type="match status" value="1"/>
</dbReference>
<proteinExistence type="predicted"/>
<reference evidence="1" key="1">
    <citation type="submission" date="2023-02" db="EMBL/GenBank/DDBJ databases">
        <title>Polaribacter ponticola sp. nov., isolated from seawater.</title>
        <authorList>
            <person name="Baek J.H."/>
            <person name="Kim J.M."/>
            <person name="Choi D.G."/>
            <person name="Jeon C.O."/>
        </authorList>
    </citation>
    <scope>NUCLEOTIDE SEQUENCE</scope>
    <source>
        <strain evidence="1">MSW5</strain>
    </source>
</reference>
<sequence>MMNQLIEKIISPYKSIIGKDYLAYKNHVHRISFLTLKLKRKVEKDDIEKIAIAAGHHDIGIWTAKTFDYLEPSIKTAKKYLTENNLEKWTDEISLIIDMHHKRSVYKGKYSDNVESFRRADFIDITRGKKDFGVYSEVLKKNYENYPMLGFRSLILKKS</sequence>
<gene>
    <name evidence="1" type="ORF">N5A56_002950</name>
</gene>
<protein>
    <recommendedName>
        <fullName evidence="3">HD domain-containing protein</fullName>
    </recommendedName>
</protein>
<dbReference type="Proteomes" id="UP001151478">
    <property type="component" value="Unassembled WGS sequence"/>
</dbReference>
<evidence type="ECO:0000313" key="1">
    <source>
        <dbReference type="EMBL" id="MDD7913440.1"/>
    </source>
</evidence>
<dbReference type="EMBL" id="JAOSLC020000002">
    <property type="protein sequence ID" value="MDD7913440.1"/>
    <property type="molecule type" value="Genomic_DNA"/>
</dbReference>
<evidence type="ECO:0000313" key="2">
    <source>
        <dbReference type="Proteomes" id="UP001151478"/>
    </source>
</evidence>
<accession>A0ABT5S745</accession>
<dbReference type="RefSeq" id="WP_265726674.1">
    <property type="nucleotide sequence ID" value="NZ_JAOSLC020000002.1"/>
</dbReference>
<comment type="caution">
    <text evidence="1">The sequence shown here is derived from an EMBL/GenBank/DDBJ whole genome shotgun (WGS) entry which is preliminary data.</text>
</comment>
<keyword evidence="2" id="KW-1185">Reference proteome</keyword>